<evidence type="ECO:0000313" key="9">
    <source>
        <dbReference type="Proteomes" id="UP000429523"/>
    </source>
</evidence>
<dbReference type="EMBL" id="QXGE01000179">
    <property type="protein sequence ID" value="KAE9321259.1"/>
    <property type="molecule type" value="Genomic_DNA"/>
</dbReference>
<dbReference type="EMBL" id="QXGD01000288">
    <property type="protein sequence ID" value="KAE9244624.1"/>
    <property type="molecule type" value="Genomic_DNA"/>
</dbReference>
<dbReference type="Proteomes" id="UP000433483">
    <property type="component" value="Unassembled WGS sequence"/>
</dbReference>
<dbReference type="Proteomes" id="UP000440367">
    <property type="component" value="Unassembled WGS sequence"/>
</dbReference>
<protein>
    <submittedName>
        <fullName evidence="8">Uncharacterized protein</fullName>
    </submittedName>
</protein>
<dbReference type="EMBL" id="QXGA01000273">
    <property type="protein sequence ID" value="KAE9148770.1"/>
    <property type="molecule type" value="Genomic_DNA"/>
</dbReference>
<evidence type="ECO:0000256" key="1">
    <source>
        <dbReference type="SAM" id="MobiDB-lite"/>
    </source>
</evidence>
<gene>
    <name evidence="8" type="ORF">PF001_g5009</name>
    <name evidence="7" type="ORF">PF002_g7669</name>
    <name evidence="6" type="ORF">PF005_g7250</name>
    <name evidence="5" type="ORF">PF006_g6676</name>
    <name evidence="4" type="ORF">PF007_g4690</name>
    <name evidence="2" type="ORF">PF009_g5176</name>
    <name evidence="3" type="ORF">PF010_g6583</name>
</gene>
<evidence type="ECO:0000313" key="12">
    <source>
        <dbReference type="Proteomes" id="UP000440367"/>
    </source>
</evidence>
<dbReference type="EMBL" id="QXFX01000266">
    <property type="protein sequence ID" value="KAE9122911.1"/>
    <property type="molecule type" value="Genomic_DNA"/>
</dbReference>
<proteinExistence type="predicted"/>
<evidence type="ECO:0000313" key="6">
    <source>
        <dbReference type="EMBL" id="KAE9221042.1"/>
    </source>
</evidence>
<dbReference type="Proteomes" id="UP000441208">
    <property type="component" value="Unassembled WGS sequence"/>
</dbReference>
<dbReference type="AlphaFoldDB" id="A0A6A4EDL5"/>
<evidence type="ECO:0000313" key="13">
    <source>
        <dbReference type="Proteomes" id="UP000440732"/>
    </source>
</evidence>
<accession>A0A6A4EDL5</accession>
<dbReference type="Proteomes" id="UP000488956">
    <property type="component" value="Unassembled WGS sequence"/>
</dbReference>
<evidence type="ECO:0000313" key="4">
    <source>
        <dbReference type="EMBL" id="KAE9129986.1"/>
    </source>
</evidence>
<dbReference type="EMBL" id="QXGF01000169">
    <property type="protein sequence ID" value="KAE8945167.1"/>
    <property type="molecule type" value="Genomic_DNA"/>
</dbReference>
<evidence type="ECO:0000313" key="14">
    <source>
        <dbReference type="Proteomes" id="UP000441208"/>
    </source>
</evidence>
<name>A0A6A4EDL5_9STRA</name>
<dbReference type="Proteomes" id="UP000440732">
    <property type="component" value="Unassembled WGS sequence"/>
</dbReference>
<dbReference type="EMBL" id="QXFZ01000151">
    <property type="protein sequence ID" value="KAE9129986.1"/>
    <property type="molecule type" value="Genomic_DNA"/>
</dbReference>
<evidence type="ECO:0000313" key="5">
    <source>
        <dbReference type="EMBL" id="KAE9148770.1"/>
    </source>
</evidence>
<dbReference type="Proteomes" id="UP000429523">
    <property type="component" value="Unassembled WGS sequence"/>
</dbReference>
<dbReference type="Proteomes" id="UP000437068">
    <property type="component" value="Unassembled WGS sequence"/>
</dbReference>
<evidence type="ECO:0000313" key="11">
    <source>
        <dbReference type="Proteomes" id="UP000437068"/>
    </source>
</evidence>
<sequence length="67" mass="7247">MPSTLCAPITILSASRLFPTPVSRLLPVSIGPEVMCPCSYEPSKQLGRTPADTPPPRPHRQNQFSSS</sequence>
<evidence type="ECO:0000313" key="10">
    <source>
        <dbReference type="Proteomes" id="UP000433483"/>
    </source>
</evidence>
<feature type="region of interest" description="Disordered" evidence="1">
    <location>
        <begin position="41"/>
        <end position="67"/>
    </location>
</feature>
<keyword evidence="10" id="KW-1185">Reference proteome</keyword>
<reference evidence="9 10" key="1">
    <citation type="submission" date="2018-08" db="EMBL/GenBank/DDBJ databases">
        <title>Genomic investigation of the strawberry pathogen Phytophthora fragariae indicates pathogenicity is determined by transcriptional variation in three key races.</title>
        <authorList>
            <person name="Adams T.M."/>
            <person name="Armitage A.D."/>
            <person name="Sobczyk M.K."/>
            <person name="Bates H.J."/>
            <person name="Dunwell J.M."/>
            <person name="Nellist C.F."/>
            <person name="Harrison R.J."/>
        </authorList>
    </citation>
    <scope>NUCLEOTIDE SEQUENCE [LARGE SCALE GENOMIC DNA]</scope>
    <source>
        <strain evidence="8 11">A4</strain>
        <strain evidence="7 12">BC-1</strain>
        <strain evidence="6 10">NOV-27</strain>
        <strain evidence="5 13">NOV-5</strain>
        <strain evidence="4 14">NOV-71</strain>
        <strain evidence="2 9">NOV-9</strain>
        <strain evidence="3 15">ONT-3</strain>
    </source>
</reference>
<comment type="caution">
    <text evidence="8">The sequence shown here is derived from an EMBL/GenBank/DDBJ whole genome shotgun (WGS) entry which is preliminary data.</text>
</comment>
<evidence type="ECO:0000313" key="3">
    <source>
        <dbReference type="EMBL" id="KAE9122911.1"/>
    </source>
</evidence>
<evidence type="ECO:0000313" key="8">
    <source>
        <dbReference type="EMBL" id="KAE9321259.1"/>
    </source>
</evidence>
<evidence type="ECO:0000313" key="2">
    <source>
        <dbReference type="EMBL" id="KAE8945167.1"/>
    </source>
</evidence>
<evidence type="ECO:0000313" key="7">
    <source>
        <dbReference type="EMBL" id="KAE9244624.1"/>
    </source>
</evidence>
<dbReference type="EMBL" id="QXGB01000287">
    <property type="protein sequence ID" value="KAE9221042.1"/>
    <property type="molecule type" value="Genomic_DNA"/>
</dbReference>
<organism evidence="8 11">
    <name type="scientific">Phytophthora fragariae</name>
    <dbReference type="NCBI Taxonomy" id="53985"/>
    <lineage>
        <taxon>Eukaryota</taxon>
        <taxon>Sar</taxon>
        <taxon>Stramenopiles</taxon>
        <taxon>Oomycota</taxon>
        <taxon>Peronosporomycetes</taxon>
        <taxon>Peronosporales</taxon>
        <taxon>Peronosporaceae</taxon>
        <taxon>Phytophthora</taxon>
    </lineage>
</organism>
<evidence type="ECO:0000313" key="15">
    <source>
        <dbReference type="Proteomes" id="UP000488956"/>
    </source>
</evidence>